<keyword evidence="5" id="KW-0449">Lipoprotein</keyword>
<keyword evidence="4" id="KW-0564">Palmitate</keyword>
<feature type="signal peptide" evidence="6">
    <location>
        <begin position="1"/>
        <end position="40"/>
    </location>
</feature>
<evidence type="ECO:0000256" key="5">
    <source>
        <dbReference type="ARBA" id="ARBA00023288"/>
    </source>
</evidence>
<dbReference type="Pfam" id="PF01547">
    <property type="entry name" value="SBP_bac_1"/>
    <property type="match status" value="1"/>
</dbReference>
<dbReference type="EMBL" id="CP041692">
    <property type="protein sequence ID" value="QDP97097.1"/>
    <property type="molecule type" value="Genomic_DNA"/>
</dbReference>
<dbReference type="InterPro" id="IPR050490">
    <property type="entry name" value="Bact_solute-bd_prot1"/>
</dbReference>
<organism evidence="7 8">
    <name type="scientific">Microlunatus elymi</name>
    <dbReference type="NCBI Taxonomy" id="2596828"/>
    <lineage>
        <taxon>Bacteria</taxon>
        <taxon>Bacillati</taxon>
        <taxon>Actinomycetota</taxon>
        <taxon>Actinomycetes</taxon>
        <taxon>Propionibacteriales</taxon>
        <taxon>Propionibacteriaceae</taxon>
        <taxon>Microlunatus</taxon>
    </lineage>
</organism>
<dbReference type="OrthoDB" id="2531053at2"/>
<gene>
    <name evidence="7" type="ORF">FOE78_15225</name>
</gene>
<dbReference type="SUPFAM" id="SSF53850">
    <property type="entry name" value="Periplasmic binding protein-like II"/>
    <property type="match status" value="1"/>
</dbReference>
<evidence type="ECO:0000313" key="8">
    <source>
        <dbReference type="Proteomes" id="UP000319263"/>
    </source>
</evidence>
<dbReference type="Gene3D" id="3.40.190.10">
    <property type="entry name" value="Periplasmic binding protein-like II"/>
    <property type="match status" value="1"/>
</dbReference>
<dbReference type="AlphaFoldDB" id="A0A516Q101"/>
<dbReference type="Proteomes" id="UP000319263">
    <property type="component" value="Chromosome"/>
</dbReference>
<evidence type="ECO:0000313" key="7">
    <source>
        <dbReference type="EMBL" id="QDP97097.1"/>
    </source>
</evidence>
<name>A0A516Q101_9ACTN</name>
<dbReference type="PANTHER" id="PTHR43649">
    <property type="entry name" value="ARABINOSE-BINDING PROTEIN-RELATED"/>
    <property type="match status" value="1"/>
</dbReference>
<evidence type="ECO:0000256" key="6">
    <source>
        <dbReference type="SAM" id="SignalP"/>
    </source>
</evidence>
<evidence type="ECO:0000256" key="4">
    <source>
        <dbReference type="ARBA" id="ARBA00023139"/>
    </source>
</evidence>
<keyword evidence="3" id="KW-0472">Membrane</keyword>
<dbReference type="KEGG" id="mik:FOE78_15225"/>
<dbReference type="InterPro" id="IPR006059">
    <property type="entry name" value="SBP"/>
</dbReference>
<protein>
    <submittedName>
        <fullName evidence="7">Extracellular solute-binding protein</fullName>
    </submittedName>
</protein>
<keyword evidence="1" id="KW-1003">Cell membrane</keyword>
<accession>A0A516Q101</accession>
<keyword evidence="8" id="KW-1185">Reference proteome</keyword>
<evidence type="ECO:0000256" key="1">
    <source>
        <dbReference type="ARBA" id="ARBA00022475"/>
    </source>
</evidence>
<reference evidence="7 8" key="1">
    <citation type="submission" date="2019-07" db="EMBL/GenBank/DDBJ databases">
        <title>Microlunatus dokdonensis sp. nov. isolated from the rhizospheric soil of the wild plant Elymus tsukushiensis.</title>
        <authorList>
            <person name="Ghim S.-Y."/>
            <person name="Hwang Y.-J."/>
            <person name="Son J.-S."/>
            <person name="Shin J.-H."/>
        </authorList>
    </citation>
    <scope>NUCLEOTIDE SEQUENCE [LARGE SCALE GENOMIC DNA]</scope>
    <source>
        <strain evidence="7 8">KUDC0627</strain>
    </source>
</reference>
<dbReference type="RefSeq" id="WP_143987058.1">
    <property type="nucleotide sequence ID" value="NZ_CP041692.1"/>
</dbReference>
<dbReference type="PANTHER" id="PTHR43649:SF33">
    <property type="entry name" value="POLYGALACTURONAN_RHAMNOGALACTURONAN-BINDING PROTEIN YTCQ"/>
    <property type="match status" value="1"/>
</dbReference>
<sequence>MPRLSKNRFTTGKRFRTVVALGAAALIATTGLIAPSKAAAATDPDCNLPGAVNVPNRYKVDFCVAPDQVFIFAANYKPFEYGASDNGNHQDASATFDKIIGDKLQAAFPDADIKYATWDYPVRYEDLKAAGVVPDIVLDNPRNRIDRDLEPMGWVQDLTQQIADAGIDLTKLNQGAVEQVKSRSDGGIYGVPIFVDDYMLYYNKKIFDKFGVSYPKAGMTYAQAYKKAKKLTRDDGTDHYKGYMQHPDNYVELNQLGAYPFLDTGSEEPAPEDVKVDLTSAAYQQVASTMYQFLTIPGNNFTTVDDLVKGDMSRPGHVAMAVDTLSKLPKYEGSALFTDPDDRADFAEWNKSVDLGVAPVPVLTKGSKATYQPNQTAAFVPPQSKHQDTALQMIKWLTSEDGQIALSRYALKPVLENTATEKAFGVDIPELDHVDTSAVFWGQNAVIKDYKNTEYWDIPYWEIFRQHVLKDGMSPSAALQVAEATDVPAYIKAQAAAGKDW</sequence>
<evidence type="ECO:0000256" key="2">
    <source>
        <dbReference type="ARBA" id="ARBA00022729"/>
    </source>
</evidence>
<evidence type="ECO:0000256" key="3">
    <source>
        <dbReference type="ARBA" id="ARBA00023136"/>
    </source>
</evidence>
<proteinExistence type="predicted"/>
<feature type="chain" id="PRO_5021804328" evidence="6">
    <location>
        <begin position="41"/>
        <end position="501"/>
    </location>
</feature>
<keyword evidence="2 6" id="KW-0732">Signal</keyword>